<keyword evidence="2" id="KW-1185">Reference proteome</keyword>
<accession>A0A8H3FU74</accession>
<organism evidence="1 2">
    <name type="scientific">Imshaugia aleurites</name>
    <dbReference type="NCBI Taxonomy" id="172621"/>
    <lineage>
        <taxon>Eukaryota</taxon>
        <taxon>Fungi</taxon>
        <taxon>Dikarya</taxon>
        <taxon>Ascomycota</taxon>
        <taxon>Pezizomycotina</taxon>
        <taxon>Lecanoromycetes</taxon>
        <taxon>OSLEUM clade</taxon>
        <taxon>Lecanoromycetidae</taxon>
        <taxon>Lecanorales</taxon>
        <taxon>Lecanorineae</taxon>
        <taxon>Parmeliaceae</taxon>
        <taxon>Imshaugia</taxon>
    </lineage>
</organism>
<proteinExistence type="predicted"/>
<evidence type="ECO:0000313" key="1">
    <source>
        <dbReference type="EMBL" id="CAF9929177.1"/>
    </source>
</evidence>
<evidence type="ECO:0000313" key="2">
    <source>
        <dbReference type="Proteomes" id="UP000664534"/>
    </source>
</evidence>
<protein>
    <submittedName>
        <fullName evidence="1">Uncharacterized protein</fullName>
    </submittedName>
</protein>
<dbReference type="OrthoDB" id="10254945at2759"/>
<sequence length="432" mass="49678">MDSEARNKVRAIKVEDWKKLGYSDSTTANDDSEGLTNEIDPIFHYNHPSRPPALPIWAELTGAEYKELLVDIKPMLQLASLLLRSPPGLNADCDLYYSPRKHPKDREAVKDVNGQPVLEFRHIETTDDYCPHREALANDALDRLAGVVTFRVISEEDHPDMAKTLGLTEIFFQARPRGVNIQDDTKLSKGMGSRIFIRDTLVTDLRRLSKGGAQDTIKLSSLTFKEAAMLCHELFHAKYMATDSPLLADALVETSMRGYEAMRDKGRKDETVANNEPLYEDDTDAELGYVWEQCVFGGHIQFDRDVNNCLFFSKWPSIFTSPGYLRRGAWRAQMTKYVVPMHYIMNLLRQKFWDDMKEGDFTALRIKKLIGIRVNCRPDLADLDWNINDSSEVEYPLERPSLPRVSRERVGERLVDSRTNETRQDRLTWQRL</sequence>
<name>A0A8H3FU74_9LECA</name>
<comment type="caution">
    <text evidence="1">The sequence shown here is derived from an EMBL/GenBank/DDBJ whole genome shotgun (WGS) entry which is preliminary data.</text>
</comment>
<reference evidence="1" key="1">
    <citation type="submission" date="2021-03" db="EMBL/GenBank/DDBJ databases">
        <authorList>
            <person name="Tagirdzhanova G."/>
        </authorList>
    </citation>
    <scope>NUCLEOTIDE SEQUENCE</scope>
</reference>
<dbReference type="Proteomes" id="UP000664534">
    <property type="component" value="Unassembled WGS sequence"/>
</dbReference>
<dbReference type="AlphaFoldDB" id="A0A8H3FU74"/>
<dbReference type="EMBL" id="CAJPDT010000052">
    <property type="protein sequence ID" value="CAF9929177.1"/>
    <property type="molecule type" value="Genomic_DNA"/>
</dbReference>
<gene>
    <name evidence="1" type="ORF">IMSHALPRED_007836</name>
</gene>